<evidence type="ECO:0000256" key="1">
    <source>
        <dbReference type="ARBA" id="ARBA00004370"/>
    </source>
</evidence>
<dbReference type="InParanoid" id="Q94296"/>
<evidence type="ECO:0000259" key="6">
    <source>
        <dbReference type="PROSITE" id="PS50262"/>
    </source>
</evidence>
<dbReference type="PhylomeDB" id="Q94296"/>
<dbReference type="PIR" id="T29273">
    <property type="entry name" value="T29273"/>
</dbReference>
<keyword evidence="7" id="KW-0675">Receptor</keyword>
<accession>Q94296</accession>
<dbReference type="GO" id="GO:0016020">
    <property type="term" value="C:membrane"/>
    <property type="evidence" value="ECO:0007669"/>
    <property type="project" value="UniProtKB-SubCell"/>
</dbReference>
<name>Q94296_CAEEL</name>
<dbReference type="OMA" id="YAIMASF"/>
<dbReference type="InterPro" id="IPR017452">
    <property type="entry name" value="GPCR_Rhodpsn_7TM"/>
</dbReference>
<dbReference type="Gene3D" id="1.20.1070.10">
    <property type="entry name" value="Rhodopsin 7-helix transmembrane proteins"/>
    <property type="match status" value="1"/>
</dbReference>
<dbReference type="HOGENOM" id="CLU_059630_3_1_1"/>
<feature type="transmembrane region" description="Helical" evidence="5">
    <location>
        <begin position="38"/>
        <end position="61"/>
    </location>
</feature>
<proteinExistence type="predicted"/>
<dbReference type="AlphaFoldDB" id="Q94296"/>
<evidence type="ECO:0000256" key="3">
    <source>
        <dbReference type="ARBA" id="ARBA00022989"/>
    </source>
</evidence>
<dbReference type="OrthoDB" id="5847113at2759"/>
<comment type="subcellular location">
    <subcellularLocation>
        <location evidence="1">Membrane</location>
    </subcellularLocation>
</comment>
<organism evidence="7 8">
    <name type="scientific">Caenorhabditis elegans</name>
    <dbReference type="NCBI Taxonomy" id="6239"/>
    <lineage>
        <taxon>Eukaryota</taxon>
        <taxon>Metazoa</taxon>
        <taxon>Ecdysozoa</taxon>
        <taxon>Nematoda</taxon>
        <taxon>Chromadorea</taxon>
        <taxon>Rhabditida</taxon>
        <taxon>Rhabditina</taxon>
        <taxon>Rhabditomorpha</taxon>
        <taxon>Rhabditoidea</taxon>
        <taxon>Rhabditidae</taxon>
        <taxon>Peloderinae</taxon>
        <taxon>Caenorhabditis</taxon>
    </lineage>
</organism>
<dbReference type="GeneID" id="187944"/>
<protein>
    <submittedName>
        <fullName evidence="7">G-protein coupled receptors family 1 profile domain-containing protein</fullName>
    </submittedName>
</protein>
<dbReference type="InterPro" id="IPR019430">
    <property type="entry name" value="7TM_GPCR_serpentine_rcpt_Srx"/>
</dbReference>
<dbReference type="AGR" id="WB:WBGene00005925"/>
<feature type="domain" description="G-protein coupled receptors family 1 profile" evidence="6">
    <location>
        <begin position="21"/>
        <end position="294"/>
    </location>
</feature>
<feature type="transmembrane region" description="Helical" evidence="5">
    <location>
        <begin position="6"/>
        <end position="26"/>
    </location>
</feature>
<evidence type="ECO:0000313" key="9">
    <source>
        <dbReference type="WormBase" id="T01C4.4"/>
    </source>
</evidence>
<evidence type="ECO:0000256" key="2">
    <source>
        <dbReference type="ARBA" id="ARBA00022692"/>
    </source>
</evidence>
<keyword evidence="2 5" id="KW-0812">Transmembrane</keyword>
<dbReference type="eggNOG" id="ENOG502THSX">
    <property type="taxonomic scope" value="Eukaryota"/>
</dbReference>
<keyword evidence="8" id="KW-1185">Reference proteome</keyword>
<dbReference type="UCSC" id="T01C4.4">
    <property type="organism name" value="c. elegans"/>
</dbReference>
<dbReference type="PANTHER" id="PTHR23017:SF4">
    <property type="entry name" value="G-PROTEIN COUPLED RECEPTORS FAMILY 1 PROFILE DOMAIN-CONTAINING PROTEIN"/>
    <property type="match status" value="1"/>
</dbReference>
<dbReference type="RefSeq" id="NP_504804.2">
    <property type="nucleotide sequence ID" value="NM_072403.2"/>
</dbReference>
<dbReference type="KEGG" id="cel:CELE_T01C4.4"/>
<dbReference type="FunCoup" id="Q94296">
    <property type="interactions" value="3"/>
</dbReference>
<dbReference type="PaxDb" id="6239-T01C4.4"/>
<dbReference type="CTD" id="187944"/>
<feature type="transmembrane region" description="Helical" evidence="5">
    <location>
        <begin position="176"/>
        <end position="194"/>
    </location>
</feature>
<dbReference type="WormBase" id="T01C4.4">
    <property type="protein sequence ID" value="CE36561"/>
    <property type="gene ID" value="WBGene00005925"/>
    <property type="gene designation" value="srx-34"/>
</dbReference>
<dbReference type="EMBL" id="BX284605">
    <property type="protein sequence ID" value="CCD83395.1"/>
    <property type="molecule type" value="Genomic_DNA"/>
</dbReference>
<sequence length="294" mass="34384">MLRQQLIGLFLIPPALCGFITNWLIVKIVIQYRNLHRSFPIFTATVASLYAIMASFELMFASPMIIFDINFLKMNSTICGAIYLITYDTTSLFHVVISINRFIAVFKPFSYNTVFNPRTTRVIIFSVITLSLLIVNCWLFIIDCRFSFDEDHWTFLVTDSDHCDVFVWTTILGKNIILSIVNVILHVITMIKVITLKQFKARTQVSRSYSLQESYFLKQTFGQTLFMSIEIIAFYFPPRSFENEYFAFLFSMFLWCTIHAAEGVITLIYNSEIRRKLQKRKKSYRITATKIQLK</sequence>
<dbReference type="Pfam" id="PF10328">
    <property type="entry name" value="7TM_GPCR_Srx"/>
    <property type="match status" value="1"/>
</dbReference>
<gene>
    <name evidence="7 9" type="primary">srx-34</name>
    <name evidence="7" type="ORF">CELE_T01C4.4</name>
    <name evidence="9" type="ORF">T01C4.4</name>
</gene>
<keyword evidence="3 5" id="KW-1133">Transmembrane helix</keyword>
<dbReference type="SMR" id="Q94296"/>
<dbReference type="PANTHER" id="PTHR23017">
    <property type="entry name" value="SERPENTINE RECEPTOR, CLASS X"/>
    <property type="match status" value="1"/>
</dbReference>
<evidence type="ECO:0000256" key="4">
    <source>
        <dbReference type="ARBA" id="ARBA00023136"/>
    </source>
</evidence>
<evidence type="ECO:0000256" key="5">
    <source>
        <dbReference type="SAM" id="Phobius"/>
    </source>
</evidence>
<feature type="transmembrane region" description="Helical" evidence="5">
    <location>
        <begin position="122"/>
        <end position="141"/>
    </location>
</feature>
<keyword evidence="4 5" id="KW-0472">Membrane</keyword>
<reference evidence="7 8" key="1">
    <citation type="journal article" date="1998" name="Science">
        <title>Genome sequence of the nematode C. elegans: a platform for investigating biology.</title>
        <authorList>
            <consortium name="The C. elegans sequencing consortium"/>
            <person name="Sulson J.E."/>
            <person name="Waterston R."/>
        </authorList>
    </citation>
    <scope>NUCLEOTIDE SEQUENCE [LARGE SCALE GENOMIC DNA]</scope>
    <source>
        <strain evidence="7 8">Bristol N2</strain>
    </source>
</reference>
<evidence type="ECO:0000313" key="8">
    <source>
        <dbReference type="Proteomes" id="UP000001940"/>
    </source>
</evidence>
<evidence type="ECO:0000313" key="7">
    <source>
        <dbReference type="EMBL" id="CCD83395.1"/>
    </source>
</evidence>
<feature type="transmembrane region" description="Helical" evidence="5">
    <location>
        <begin position="81"/>
        <end position="102"/>
    </location>
</feature>
<dbReference type="SUPFAM" id="SSF81321">
    <property type="entry name" value="Family A G protein-coupled receptor-like"/>
    <property type="match status" value="1"/>
</dbReference>
<feature type="transmembrane region" description="Helical" evidence="5">
    <location>
        <begin position="248"/>
        <end position="270"/>
    </location>
</feature>
<dbReference type="Proteomes" id="UP000001940">
    <property type="component" value="Chromosome V"/>
</dbReference>
<dbReference type="PROSITE" id="PS50262">
    <property type="entry name" value="G_PROTEIN_RECEP_F1_2"/>
    <property type="match status" value="1"/>
</dbReference>
<feature type="transmembrane region" description="Helical" evidence="5">
    <location>
        <begin position="215"/>
        <end position="236"/>
    </location>
</feature>